<reference evidence="2" key="2">
    <citation type="submission" date="2020-09" db="EMBL/GenBank/DDBJ databases">
        <authorList>
            <person name="Sun Q."/>
            <person name="Ohkuma M."/>
        </authorList>
    </citation>
    <scope>NUCLEOTIDE SEQUENCE</scope>
    <source>
        <strain evidence="2">JCM 3313</strain>
    </source>
</reference>
<dbReference type="GO" id="GO:0050532">
    <property type="term" value="F:2-phosphosulfolactate phosphatase activity"/>
    <property type="evidence" value="ECO:0007669"/>
    <property type="project" value="InterPro"/>
</dbReference>
<dbReference type="Proteomes" id="UP000639606">
    <property type="component" value="Unassembled WGS sequence"/>
</dbReference>
<dbReference type="RefSeq" id="WP_189222160.1">
    <property type="nucleotide sequence ID" value="NZ_BMRG01000002.1"/>
</dbReference>
<comment type="caution">
    <text evidence="2">The sequence shown here is derived from an EMBL/GenBank/DDBJ whole genome shotgun (WGS) entry which is preliminary data.</text>
</comment>
<dbReference type="EMBL" id="BMRG01000002">
    <property type="protein sequence ID" value="GGP43110.1"/>
    <property type="molecule type" value="Genomic_DNA"/>
</dbReference>
<keyword evidence="3" id="KW-1185">Reference proteome</keyword>
<dbReference type="InterPro" id="IPR036702">
    <property type="entry name" value="ComB-like_sf"/>
</dbReference>
<sequence length="235" mass="23178">MFGQQGSRVRLEWGGEGVAALGEQCAVLVVVDVLSFSTAVDVAVGRGAEVRPVTWSDRAAVPPSRWNLRPSSLVDVPAGAVVELPSPNGATLCGLAAGTGATVLVGCLRNAEAVGRAAGAIAGDRPIGVVPAGERWGVGIAADASGGPLRPSAEDLLGAGAVVASLREHGPLSVEADLAAGVFERAAVAEFLAGCVSGRELAAAGHAADVALAGEVGASRAVPVLADGVLTDLAR</sequence>
<evidence type="ECO:0000313" key="3">
    <source>
        <dbReference type="Proteomes" id="UP000639606"/>
    </source>
</evidence>
<dbReference type="Gene3D" id="3.90.1560.10">
    <property type="entry name" value="ComB-like"/>
    <property type="match status" value="1"/>
</dbReference>
<name>A0A918ECF6_9PSEU</name>
<evidence type="ECO:0000256" key="1">
    <source>
        <dbReference type="ARBA" id="ARBA00021948"/>
    </source>
</evidence>
<dbReference type="SUPFAM" id="SSF142823">
    <property type="entry name" value="ComB-like"/>
    <property type="match status" value="1"/>
</dbReference>
<dbReference type="AlphaFoldDB" id="A0A918ECF6"/>
<evidence type="ECO:0000313" key="2">
    <source>
        <dbReference type="EMBL" id="GGP43110.1"/>
    </source>
</evidence>
<reference evidence="2" key="1">
    <citation type="journal article" date="2014" name="Int. J. Syst. Evol. Microbiol.">
        <title>Complete genome sequence of Corynebacterium casei LMG S-19264T (=DSM 44701T), isolated from a smear-ripened cheese.</title>
        <authorList>
            <consortium name="US DOE Joint Genome Institute (JGI-PGF)"/>
            <person name="Walter F."/>
            <person name="Albersmeier A."/>
            <person name="Kalinowski J."/>
            <person name="Ruckert C."/>
        </authorList>
    </citation>
    <scope>NUCLEOTIDE SEQUENCE</scope>
    <source>
        <strain evidence="2">JCM 3313</strain>
    </source>
</reference>
<organism evidence="2 3">
    <name type="scientific">Saccharothrix coeruleofusca</name>
    <dbReference type="NCBI Taxonomy" id="33919"/>
    <lineage>
        <taxon>Bacteria</taxon>
        <taxon>Bacillati</taxon>
        <taxon>Actinomycetota</taxon>
        <taxon>Actinomycetes</taxon>
        <taxon>Pseudonocardiales</taxon>
        <taxon>Pseudonocardiaceae</taxon>
        <taxon>Saccharothrix</taxon>
    </lineage>
</organism>
<dbReference type="InterPro" id="IPR005238">
    <property type="entry name" value="ComB-like"/>
</dbReference>
<accession>A0A918ECF6</accession>
<dbReference type="Pfam" id="PF04029">
    <property type="entry name" value="2-ph_phosp"/>
    <property type="match status" value="1"/>
</dbReference>
<dbReference type="GO" id="GO:0000287">
    <property type="term" value="F:magnesium ion binding"/>
    <property type="evidence" value="ECO:0007669"/>
    <property type="project" value="InterPro"/>
</dbReference>
<protein>
    <recommendedName>
        <fullName evidence="1">Probable 2-phosphosulfolactate phosphatase</fullName>
    </recommendedName>
</protein>
<gene>
    <name evidence="2" type="ORF">GCM10010185_13290</name>
</gene>
<proteinExistence type="predicted"/>